<name>A0ABC9ZNT8_CORST</name>
<comment type="caution">
    <text evidence="2">The sequence shown here is derived from an EMBL/GenBank/DDBJ whole genome shotgun (WGS) entry which is preliminary data.</text>
</comment>
<evidence type="ECO:0000313" key="2">
    <source>
        <dbReference type="EMBL" id="GEA43611.1"/>
    </source>
</evidence>
<sequence>MVVEQSGEVLQACFKLLDLLGSRLLLRAEDTGDAALTGEHVEDIAGEDDVDVVQARVQLVGVKTACVAEVCAAGCEFVSVFVLGCHAQRGERAGAAVRGARVPAADDDGLDIAVEEVAEELAHAVGGGRAGVAQVLRHEGEACAGGHLDDGEASRGELDPLGGDLLSDGSGDF</sequence>
<protein>
    <submittedName>
        <fullName evidence="2">Uncharacterized protein</fullName>
    </submittedName>
</protein>
<feature type="compositionally biased region" description="Low complexity" evidence="1">
    <location>
        <begin position="159"/>
        <end position="173"/>
    </location>
</feature>
<reference evidence="2 3" key="1">
    <citation type="submission" date="2019-06" db="EMBL/GenBank/DDBJ databases">
        <title>Draft genome sequence of Corynebacterium striatum NBRC 15291.</title>
        <authorList>
            <person name="Miura T."/>
            <person name="Furukawa M."/>
            <person name="Shimamura M."/>
            <person name="Ohyama Y."/>
            <person name="Yamazoe A."/>
            <person name="Kawasaki H."/>
        </authorList>
    </citation>
    <scope>NUCLEOTIDE SEQUENCE [LARGE SCALE GENOMIC DNA]</scope>
    <source>
        <strain evidence="2 3">NBRC 15291</strain>
    </source>
</reference>
<feature type="compositionally biased region" description="Basic and acidic residues" evidence="1">
    <location>
        <begin position="146"/>
        <end position="158"/>
    </location>
</feature>
<feature type="region of interest" description="Disordered" evidence="1">
    <location>
        <begin position="146"/>
        <end position="173"/>
    </location>
</feature>
<evidence type="ECO:0000256" key="1">
    <source>
        <dbReference type="SAM" id="MobiDB-lite"/>
    </source>
</evidence>
<dbReference type="Proteomes" id="UP000315234">
    <property type="component" value="Unassembled WGS sequence"/>
</dbReference>
<dbReference type="AlphaFoldDB" id="A0ABC9ZNT8"/>
<gene>
    <name evidence="2" type="ORF">Cst04h_17810</name>
</gene>
<accession>A0ABC9ZNT8</accession>
<proteinExistence type="predicted"/>
<evidence type="ECO:0000313" key="3">
    <source>
        <dbReference type="Proteomes" id="UP000315234"/>
    </source>
</evidence>
<dbReference type="EMBL" id="BJLD01000002">
    <property type="protein sequence ID" value="GEA43611.1"/>
    <property type="molecule type" value="Genomic_DNA"/>
</dbReference>
<organism evidence="2 3">
    <name type="scientific">Corynebacterium striatum</name>
    <dbReference type="NCBI Taxonomy" id="43770"/>
    <lineage>
        <taxon>Bacteria</taxon>
        <taxon>Bacillati</taxon>
        <taxon>Actinomycetota</taxon>
        <taxon>Actinomycetes</taxon>
        <taxon>Mycobacteriales</taxon>
        <taxon>Corynebacteriaceae</taxon>
        <taxon>Corynebacterium</taxon>
    </lineage>
</organism>